<protein>
    <recommendedName>
        <fullName evidence="4">4Fe-4S ferredoxin-type domain-containing protein</fullName>
    </recommendedName>
</protein>
<dbReference type="GO" id="GO:0046872">
    <property type="term" value="F:metal ion binding"/>
    <property type="evidence" value="ECO:0007669"/>
    <property type="project" value="UniProtKB-KW"/>
</dbReference>
<evidence type="ECO:0000313" key="6">
    <source>
        <dbReference type="Proteomes" id="UP000580051"/>
    </source>
</evidence>
<sequence>RRRVKPKKPPKQMPWVIPEMCEGCADCVNRCPQQGLVMVETNVSGVYVPWLLAPEYCIGCGKCTEGCVMGAIVMTAYVDMALERFRNQRPVIAVG</sequence>
<evidence type="ECO:0000256" key="1">
    <source>
        <dbReference type="ARBA" id="ARBA00022723"/>
    </source>
</evidence>
<gene>
    <name evidence="5" type="ORF">HKBW3S06_01043</name>
</gene>
<dbReference type="Proteomes" id="UP000580051">
    <property type="component" value="Unassembled WGS sequence"/>
</dbReference>
<keyword evidence="2" id="KW-0408">Iron</keyword>
<dbReference type="GO" id="GO:0051536">
    <property type="term" value="F:iron-sulfur cluster binding"/>
    <property type="evidence" value="ECO:0007669"/>
    <property type="project" value="UniProtKB-KW"/>
</dbReference>
<name>A0A6V8NTL2_9ACTN</name>
<keyword evidence="3" id="KW-0411">Iron-sulfur</keyword>
<evidence type="ECO:0000313" key="5">
    <source>
        <dbReference type="EMBL" id="GFP21816.1"/>
    </source>
</evidence>
<dbReference type="Pfam" id="PF13187">
    <property type="entry name" value="Fer4_9"/>
    <property type="match status" value="1"/>
</dbReference>
<dbReference type="RefSeq" id="WP_258187176.1">
    <property type="nucleotide sequence ID" value="NZ_BLRV01000109.1"/>
</dbReference>
<dbReference type="InterPro" id="IPR017900">
    <property type="entry name" value="4Fe4S_Fe_S_CS"/>
</dbReference>
<reference evidence="5 6" key="1">
    <citation type="journal article" date="2020" name="Front. Microbiol.">
        <title>Single-cell genomics of novel Actinobacteria with the Wood-Ljungdahl pathway discovered in a serpentinizing system.</title>
        <authorList>
            <person name="Merino N."/>
            <person name="Kawai M."/>
            <person name="Boyd E.S."/>
            <person name="Colman D.R."/>
            <person name="McGlynn S.E."/>
            <person name="Nealson K.H."/>
            <person name="Kurokawa K."/>
            <person name="Hongoh Y."/>
        </authorList>
    </citation>
    <scope>NUCLEOTIDE SEQUENCE [LARGE SCALE GENOMIC DNA]</scope>
    <source>
        <strain evidence="5 6">S06</strain>
    </source>
</reference>
<feature type="domain" description="4Fe-4S ferredoxin-type" evidence="4">
    <location>
        <begin position="47"/>
        <end position="77"/>
    </location>
</feature>
<dbReference type="InterPro" id="IPR017896">
    <property type="entry name" value="4Fe4S_Fe-S-bd"/>
</dbReference>
<evidence type="ECO:0000256" key="2">
    <source>
        <dbReference type="ARBA" id="ARBA00023004"/>
    </source>
</evidence>
<feature type="domain" description="4Fe-4S ferredoxin-type" evidence="4">
    <location>
        <begin position="12"/>
        <end position="41"/>
    </location>
</feature>
<dbReference type="PROSITE" id="PS51379">
    <property type="entry name" value="4FE4S_FER_2"/>
    <property type="match status" value="2"/>
</dbReference>
<dbReference type="Gene3D" id="3.30.70.20">
    <property type="match status" value="1"/>
</dbReference>
<dbReference type="SUPFAM" id="SSF54862">
    <property type="entry name" value="4Fe-4S ferredoxins"/>
    <property type="match status" value="1"/>
</dbReference>
<comment type="caution">
    <text evidence="5">The sequence shown here is derived from an EMBL/GenBank/DDBJ whole genome shotgun (WGS) entry which is preliminary data.</text>
</comment>
<keyword evidence="1" id="KW-0479">Metal-binding</keyword>
<accession>A0A6V8NTL2</accession>
<organism evidence="5 6">
    <name type="scientific">Candidatus Hakubella thermalkaliphila</name>
    <dbReference type="NCBI Taxonomy" id="2754717"/>
    <lineage>
        <taxon>Bacteria</taxon>
        <taxon>Bacillati</taxon>
        <taxon>Actinomycetota</taxon>
        <taxon>Actinomycetota incertae sedis</taxon>
        <taxon>Candidatus Hakubellales</taxon>
        <taxon>Candidatus Hakubellaceae</taxon>
        <taxon>Candidatus Hakubella</taxon>
    </lineage>
</organism>
<evidence type="ECO:0000256" key="3">
    <source>
        <dbReference type="ARBA" id="ARBA00023014"/>
    </source>
</evidence>
<evidence type="ECO:0000259" key="4">
    <source>
        <dbReference type="PROSITE" id="PS51379"/>
    </source>
</evidence>
<feature type="non-terminal residue" evidence="5">
    <location>
        <position position="1"/>
    </location>
</feature>
<dbReference type="PROSITE" id="PS00198">
    <property type="entry name" value="4FE4S_FER_1"/>
    <property type="match status" value="1"/>
</dbReference>
<dbReference type="AlphaFoldDB" id="A0A6V8NTL2"/>
<proteinExistence type="predicted"/>
<dbReference type="EMBL" id="BLRV01000109">
    <property type="protein sequence ID" value="GFP21816.1"/>
    <property type="molecule type" value="Genomic_DNA"/>
</dbReference>